<feature type="region of interest" description="Disordered" evidence="2">
    <location>
        <begin position="76"/>
        <end position="99"/>
    </location>
</feature>
<dbReference type="GO" id="GO:0006281">
    <property type="term" value="P:DNA repair"/>
    <property type="evidence" value="ECO:0007669"/>
    <property type="project" value="InterPro"/>
</dbReference>
<evidence type="ECO:0000313" key="5">
    <source>
        <dbReference type="Proteomes" id="UP000799439"/>
    </source>
</evidence>
<dbReference type="InterPro" id="IPR052520">
    <property type="entry name" value="ATL_DNA_repair"/>
</dbReference>
<dbReference type="AlphaFoldDB" id="A0A9P4J6N2"/>
<dbReference type="PANTHER" id="PTHR42942:SF1">
    <property type="entry name" value="ALKYLTRANSFERASE-LIKE PROTEIN 1"/>
    <property type="match status" value="1"/>
</dbReference>
<dbReference type="GO" id="GO:0003824">
    <property type="term" value="F:catalytic activity"/>
    <property type="evidence" value="ECO:0007669"/>
    <property type="project" value="InterPro"/>
</dbReference>
<evidence type="ECO:0000259" key="3">
    <source>
        <dbReference type="Pfam" id="PF01035"/>
    </source>
</evidence>
<evidence type="ECO:0000313" key="4">
    <source>
        <dbReference type="EMBL" id="KAF2153334.1"/>
    </source>
</evidence>
<keyword evidence="1" id="KW-0227">DNA damage</keyword>
<dbReference type="CDD" id="cd06445">
    <property type="entry name" value="ATase"/>
    <property type="match status" value="1"/>
</dbReference>
<proteinExistence type="predicted"/>
<dbReference type="PANTHER" id="PTHR42942">
    <property type="entry name" value="6-O-METHYLGUANINE DNA METHYLTRANSFERASE"/>
    <property type="match status" value="1"/>
</dbReference>
<dbReference type="OrthoDB" id="2548197at2759"/>
<dbReference type="SUPFAM" id="SSF46767">
    <property type="entry name" value="Methylated DNA-protein cysteine methyltransferase, C-terminal domain"/>
    <property type="match status" value="1"/>
</dbReference>
<gene>
    <name evidence="4" type="ORF">K461DRAFT_278152</name>
</gene>
<dbReference type="Proteomes" id="UP000799439">
    <property type="component" value="Unassembled WGS sequence"/>
</dbReference>
<dbReference type="Gene3D" id="1.10.10.10">
    <property type="entry name" value="Winged helix-like DNA-binding domain superfamily/Winged helix DNA-binding domain"/>
    <property type="match status" value="1"/>
</dbReference>
<dbReference type="Pfam" id="PF01035">
    <property type="entry name" value="DNA_binding_1"/>
    <property type="match status" value="1"/>
</dbReference>
<sequence length="138" mass="15302">MPQSEEAAAWFHAVYTAVQEIPHGRVTSYGHIARLVGRPERPRQVGVCLKHLPDASKQPNNPFNNNTVPWQRVINSRGSISPRGPNGASRQASALRREGVTIETGTMGELTVDFEMYGWFPEMLPSEAAEVEDDSDED</sequence>
<name>A0A9P4J6N2_9PEZI</name>
<dbReference type="EMBL" id="ML996085">
    <property type="protein sequence ID" value="KAF2153334.1"/>
    <property type="molecule type" value="Genomic_DNA"/>
</dbReference>
<protein>
    <submittedName>
        <fullName evidence="4">DNA binding methylated-DNA--cysteine S-methyltransferase</fullName>
    </submittedName>
</protein>
<comment type="caution">
    <text evidence="4">The sequence shown here is derived from an EMBL/GenBank/DDBJ whole genome shotgun (WGS) entry which is preliminary data.</text>
</comment>
<evidence type="ECO:0000256" key="2">
    <source>
        <dbReference type="SAM" id="MobiDB-lite"/>
    </source>
</evidence>
<feature type="domain" description="Methylated-DNA-[protein]-cysteine S-methyltransferase DNA binding" evidence="3">
    <location>
        <begin position="11"/>
        <end position="100"/>
    </location>
</feature>
<dbReference type="InterPro" id="IPR014048">
    <property type="entry name" value="MethylDNA_cys_MeTrfase_DNA-bd"/>
</dbReference>
<evidence type="ECO:0000256" key="1">
    <source>
        <dbReference type="ARBA" id="ARBA00022763"/>
    </source>
</evidence>
<keyword evidence="5" id="KW-1185">Reference proteome</keyword>
<organism evidence="4 5">
    <name type="scientific">Myriangium duriaei CBS 260.36</name>
    <dbReference type="NCBI Taxonomy" id="1168546"/>
    <lineage>
        <taxon>Eukaryota</taxon>
        <taxon>Fungi</taxon>
        <taxon>Dikarya</taxon>
        <taxon>Ascomycota</taxon>
        <taxon>Pezizomycotina</taxon>
        <taxon>Dothideomycetes</taxon>
        <taxon>Dothideomycetidae</taxon>
        <taxon>Myriangiales</taxon>
        <taxon>Myriangiaceae</taxon>
        <taxon>Myriangium</taxon>
    </lineage>
</organism>
<accession>A0A9P4J6N2</accession>
<reference evidence="4" key="1">
    <citation type="journal article" date="2020" name="Stud. Mycol.">
        <title>101 Dothideomycetes genomes: a test case for predicting lifestyles and emergence of pathogens.</title>
        <authorList>
            <person name="Haridas S."/>
            <person name="Albert R."/>
            <person name="Binder M."/>
            <person name="Bloem J."/>
            <person name="Labutti K."/>
            <person name="Salamov A."/>
            <person name="Andreopoulos B."/>
            <person name="Baker S."/>
            <person name="Barry K."/>
            <person name="Bills G."/>
            <person name="Bluhm B."/>
            <person name="Cannon C."/>
            <person name="Castanera R."/>
            <person name="Culley D."/>
            <person name="Daum C."/>
            <person name="Ezra D."/>
            <person name="Gonzalez J."/>
            <person name="Henrissat B."/>
            <person name="Kuo A."/>
            <person name="Liang C."/>
            <person name="Lipzen A."/>
            <person name="Lutzoni F."/>
            <person name="Magnuson J."/>
            <person name="Mondo S."/>
            <person name="Nolan M."/>
            <person name="Ohm R."/>
            <person name="Pangilinan J."/>
            <person name="Park H.-J."/>
            <person name="Ramirez L."/>
            <person name="Alfaro M."/>
            <person name="Sun H."/>
            <person name="Tritt A."/>
            <person name="Yoshinaga Y."/>
            <person name="Zwiers L.-H."/>
            <person name="Turgeon B."/>
            <person name="Goodwin S."/>
            <person name="Spatafora J."/>
            <person name="Crous P."/>
            <person name="Grigoriev I."/>
        </authorList>
    </citation>
    <scope>NUCLEOTIDE SEQUENCE</scope>
    <source>
        <strain evidence="4">CBS 260.36</strain>
    </source>
</reference>
<dbReference type="InterPro" id="IPR036217">
    <property type="entry name" value="MethylDNA_cys_MeTrfase_DNAb"/>
</dbReference>
<dbReference type="InterPro" id="IPR036388">
    <property type="entry name" value="WH-like_DNA-bd_sf"/>
</dbReference>